<evidence type="ECO:0000256" key="4">
    <source>
        <dbReference type="RuleBase" id="RU003719"/>
    </source>
</evidence>
<dbReference type="Pfam" id="PF00389">
    <property type="entry name" value="2-Hacid_dh"/>
    <property type="match status" value="1"/>
</dbReference>
<comment type="caution">
    <text evidence="7">The sequence shown here is derived from an EMBL/GenBank/DDBJ whole genome shotgun (WGS) entry which is preliminary data.</text>
</comment>
<gene>
    <name evidence="7" type="ORF">GSY69_10855</name>
</gene>
<dbReference type="AlphaFoldDB" id="A0A6N9H8T3"/>
<dbReference type="PANTHER" id="PTHR43761:SF1">
    <property type="entry name" value="D-ISOMER SPECIFIC 2-HYDROXYACID DEHYDROGENASE CATALYTIC DOMAIN-CONTAINING PROTEIN-RELATED"/>
    <property type="match status" value="1"/>
</dbReference>
<keyword evidence="3" id="KW-0520">NAD</keyword>
<dbReference type="InterPro" id="IPR050418">
    <property type="entry name" value="D-iso_2-hydroxyacid_DH_PdxB"/>
</dbReference>
<dbReference type="CDD" id="cd05299">
    <property type="entry name" value="CtBP_dh"/>
    <property type="match status" value="1"/>
</dbReference>
<dbReference type="GO" id="GO:0003714">
    <property type="term" value="F:transcription corepressor activity"/>
    <property type="evidence" value="ECO:0007669"/>
    <property type="project" value="InterPro"/>
</dbReference>
<dbReference type="InterPro" id="IPR043322">
    <property type="entry name" value="CtBP"/>
</dbReference>
<evidence type="ECO:0000256" key="1">
    <source>
        <dbReference type="ARBA" id="ARBA00005854"/>
    </source>
</evidence>
<evidence type="ECO:0000313" key="7">
    <source>
        <dbReference type="EMBL" id="MYM20448.1"/>
    </source>
</evidence>
<evidence type="ECO:0000256" key="3">
    <source>
        <dbReference type="ARBA" id="ARBA00023027"/>
    </source>
</evidence>
<dbReference type="SUPFAM" id="SSF51735">
    <property type="entry name" value="NAD(P)-binding Rossmann-fold domains"/>
    <property type="match status" value="1"/>
</dbReference>
<evidence type="ECO:0000259" key="6">
    <source>
        <dbReference type="Pfam" id="PF02826"/>
    </source>
</evidence>
<feature type="domain" description="D-isomer specific 2-hydroxyacid dehydrogenase catalytic" evidence="5">
    <location>
        <begin position="23"/>
        <end position="317"/>
    </location>
</feature>
<dbReference type="SUPFAM" id="SSF52283">
    <property type="entry name" value="Formate/glycerate dehydrogenase catalytic domain-like"/>
    <property type="match status" value="1"/>
</dbReference>
<keyword evidence="8" id="KW-1185">Reference proteome</keyword>
<dbReference type="InterPro" id="IPR036291">
    <property type="entry name" value="NAD(P)-bd_dom_sf"/>
</dbReference>
<proteinExistence type="inferred from homology"/>
<dbReference type="EMBL" id="WWEQ01000053">
    <property type="protein sequence ID" value="MYM20448.1"/>
    <property type="molecule type" value="Genomic_DNA"/>
</dbReference>
<accession>A0A6N9H8T3</accession>
<reference evidence="7 8" key="1">
    <citation type="submission" date="2020-01" db="EMBL/GenBank/DDBJ databases">
        <authorList>
            <person name="Deng T."/>
        </authorList>
    </citation>
    <scope>NUCLEOTIDE SEQUENCE [LARGE SCALE GENOMIC DNA]</scope>
    <source>
        <strain evidence="7 8">5221</strain>
    </source>
</reference>
<dbReference type="PROSITE" id="PS00671">
    <property type="entry name" value="D_2_HYDROXYACID_DH_3"/>
    <property type="match status" value="1"/>
</dbReference>
<dbReference type="Proteomes" id="UP000469215">
    <property type="component" value="Unassembled WGS sequence"/>
</dbReference>
<feature type="domain" description="D-isomer specific 2-hydroxyacid dehydrogenase NAD-binding" evidence="6">
    <location>
        <begin position="109"/>
        <end position="287"/>
    </location>
</feature>
<evidence type="ECO:0000313" key="8">
    <source>
        <dbReference type="Proteomes" id="UP000469215"/>
    </source>
</evidence>
<dbReference type="InterPro" id="IPR006139">
    <property type="entry name" value="D-isomer_2_OHA_DH_cat_dom"/>
</dbReference>
<evidence type="ECO:0000259" key="5">
    <source>
        <dbReference type="Pfam" id="PF00389"/>
    </source>
</evidence>
<dbReference type="InterPro" id="IPR006140">
    <property type="entry name" value="D-isomer_DH_NAD-bd"/>
</dbReference>
<keyword evidence="2 4" id="KW-0560">Oxidoreductase</keyword>
<dbReference type="GO" id="GO:0051287">
    <property type="term" value="F:NAD binding"/>
    <property type="evidence" value="ECO:0007669"/>
    <property type="project" value="InterPro"/>
</dbReference>
<organism evidence="7 8">
    <name type="scientific">Brevibacterium rongguiense</name>
    <dbReference type="NCBI Taxonomy" id="2695267"/>
    <lineage>
        <taxon>Bacteria</taxon>
        <taxon>Bacillati</taxon>
        <taxon>Actinomycetota</taxon>
        <taxon>Actinomycetes</taxon>
        <taxon>Micrococcales</taxon>
        <taxon>Brevibacteriaceae</taxon>
        <taxon>Brevibacterium</taxon>
    </lineage>
</organism>
<dbReference type="GO" id="GO:0016616">
    <property type="term" value="F:oxidoreductase activity, acting on the CH-OH group of donors, NAD or NADP as acceptor"/>
    <property type="evidence" value="ECO:0007669"/>
    <property type="project" value="InterPro"/>
</dbReference>
<comment type="similarity">
    <text evidence="1 4">Belongs to the D-isomer specific 2-hydroxyacid dehydrogenase family.</text>
</comment>
<protein>
    <submittedName>
        <fullName evidence="7">C-terminal binding protein</fullName>
    </submittedName>
</protein>
<dbReference type="Pfam" id="PF02826">
    <property type="entry name" value="2-Hacid_dh_C"/>
    <property type="match status" value="1"/>
</dbReference>
<name>A0A6N9H8T3_9MICO</name>
<dbReference type="PANTHER" id="PTHR43761">
    <property type="entry name" value="D-ISOMER SPECIFIC 2-HYDROXYACID DEHYDROGENASE FAMILY PROTEIN (AFU_ORTHOLOGUE AFUA_1G13630)"/>
    <property type="match status" value="1"/>
</dbReference>
<sequence length="319" mass="33475">MQRVVVTDHMFPDLHHEQAAARECDAELVAPAGLTDAEVPQALEGADVALIGTLQVGEEALRRLNPGAVVIRYGIGFDCVDIDAATTLGIRVCNIPDYGADTVADHTAMLALASLRHLDEYNRALKDGNDGWCAPADVGVIPALSDVTVGLVGVGQIGLLVAHRLQAFGARIIAADPYADAEALAGSGVELVSLPDLLATADIVSLHAPLSDETRHLIDTAALDAMKDSAILVNTGRGGLVDTAAAAQAVTAGRLGGLAFDVFESEPLEADSPLRRSPHTLLSPHSAFYSTRAMDNLQRFAAEEMARALRGEPLRCPLN</sequence>
<dbReference type="Gene3D" id="3.40.50.720">
    <property type="entry name" value="NAD(P)-binding Rossmann-like Domain"/>
    <property type="match status" value="2"/>
</dbReference>
<dbReference type="InterPro" id="IPR029753">
    <property type="entry name" value="D-isomer_DH_CS"/>
</dbReference>
<dbReference type="RefSeq" id="WP_160953865.1">
    <property type="nucleotide sequence ID" value="NZ_WWEQ01000053.1"/>
</dbReference>
<dbReference type="PROSITE" id="PS00670">
    <property type="entry name" value="D_2_HYDROXYACID_DH_2"/>
    <property type="match status" value="1"/>
</dbReference>
<evidence type="ECO:0000256" key="2">
    <source>
        <dbReference type="ARBA" id="ARBA00023002"/>
    </source>
</evidence>